<feature type="region of interest" description="Disordered" evidence="1">
    <location>
        <begin position="1"/>
        <end position="451"/>
    </location>
</feature>
<dbReference type="Gene3D" id="3.30.70.330">
    <property type="match status" value="1"/>
</dbReference>
<dbReference type="STRING" id="1093900.A0A507BC12"/>
<dbReference type="EMBL" id="SKBQ01000025">
    <property type="protein sequence ID" value="TPX14939.1"/>
    <property type="molecule type" value="Genomic_DNA"/>
</dbReference>
<dbReference type="Proteomes" id="UP000319257">
    <property type="component" value="Unassembled WGS sequence"/>
</dbReference>
<feature type="compositionally biased region" description="Basic and acidic residues" evidence="1">
    <location>
        <begin position="294"/>
        <end position="307"/>
    </location>
</feature>
<accession>A0A507BC12</accession>
<feature type="compositionally biased region" description="Polar residues" evidence="1">
    <location>
        <begin position="197"/>
        <end position="222"/>
    </location>
</feature>
<dbReference type="RefSeq" id="XP_030996650.1">
    <property type="nucleotide sequence ID" value="XM_031139527.1"/>
</dbReference>
<reference evidence="2 3" key="1">
    <citation type="submission" date="2019-06" db="EMBL/GenBank/DDBJ databases">
        <title>Draft genome sequence of the filamentous fungus Phialemoniopsis curvata isolated from diesel fuel.</title>
        <authorList>
            <person name="Varaljay V.A."/>
            <person name="Lyon W.J."/>
            <person name="Crouch A.L."/>
            <person name="Drake C.E."/>
            <person name="Hollomon J.M."/>
            <person name="Nadeau L.J."/>
            <person name="Nunn H.S."/>
            <person name="Stevenson B.S."/>
            <person name="Bojanowski C.L."/>
            <person name="Crookes-Goodson W.J."/>
        </authorList>
    </citation>
    <scope>NUCLEOTIDE SEQUENCE [LARGE SCALE GENOMIC DNA]</scope>
    <source>
        <strain evidence="2 3">D216</strain>
    </source>
</reference>
<keyword evidence="3" id="KW-1185">Reference proteome</keyword>
<protein>
    <recommendedName>
        <fullName evidence="4">RRM domain-containing protein</fullName>
    </recommendedName>
</protein>
<evidence type="ECO:0000313" key="3">
    <source>
        <dbReference type="Proteomes" id="UP000319257"/>
    </source>
</evidence>
<sequence>MYRSSTAPTPPRMSTAERQEMFRRLDEERRARGSPDGSPDGSPEHDEGAGGASLLHGGSDDQQRDPQQVVFTSQGPGVDETRKRKATSSLCGSLDGSAESTSSLRTQGHGRLASITRDFEPDNQPSSRLFTTGRRFSGTSAYEQQRPDDERHAESPEPLLDVSQKGYAKHRAENPPRQPDYRQSSNTFGDSEDLTNAVASSSKQENPYQQKLQTVPTGTVNNPRHRQHKKRAAESTLLTRDEQASVPVQFRTQDDKIHPIRQPSQPKFGAGEGNWRRKDDKPSAAAGIQGNWRFRPEAKTFGEDDKAAASSSRLNYGDSADKEADAGGRPSPETFSFLSPLPDSSDEEAAAGDRPSPKTFPLIPPIHDDSADEEAAAGGRPSPNPLFITNTRNAGPRRGLSGSRTIPDLGPAQEPYRASGPRPNPLFSRGPAQLPPTKSAPLNPTIPACAPRTPQTYAHAYERGSPMTSDDSLRRYAAANAAAAASPLQGRGAAGNMSHPDLLVMTDTHELVFASDPRASAGYRAPGPAGVGASGASRRTAIVGLGPADTDPFSSNAGGMVKSATIQELNPSLQPQQGSGSWDFRPLRSGKLNDLTKGPGGRPTFQQAMAPENFPFVESATMHVTSHPNRGVVKIVNVPFYVTRAEVIGYLGRNAGILNDNDEPVHIIMERTASKTNDVYVEFNYLSDAINAVNRNQRLIAAGRSARLGERPAAMELSSAASLMQNLFPHARGVHWGGGIPYRMEDNSPEPWNDFKGFITREEMTMLVKHVECPQRSPYARDCPQRPFEHMISVLKKLPWCQTTMITVAQRHAVYQSCVYLVSLLQNILHTRDDSRVNQMLLMRLVRAAMDCHGFTVLMKDSIAHLARLQEVELSKYCMPRFPESWRHAYSFAPKRNCELDVIEWYIAVIREETNRKVHNMSFLQRSRAQAALSDSDGYFGYFWMEVGYPDEAAFDNMTLAEVAIAEFGALENILSRALAGGHIRN</sequence>
<feature type="compositionally biased region" description="Basic and acidic residues" evidence="1">
    <location>
        <begin position="145"/>
        <end position="155"/>
    </location>
</feature>
<dbReference type="InParanoid" id="A0A507BC12"/>
<dbReference type="OrthoDB" id="336240at2759"/>
<feature type="compositionally biased region" description="Polar residues" evidence="1">
    <location>
        <begin position="65"/>
        <end position="75"/>
    </location>
</feature>
<evidence type="ECO:0008006" key="4">
    <source>
        <dbReference type="Google" id="ProtNLM"/>
    </source>
</evidence>
<evidence type="ECO:0000256" key="1">
    <source>
        <dbReference type="SAM" id="MobiDB-lite"/>
    </source>
</evidence>
<comment type="caution">
    <text evidence="2">The sequence shown here is derived from an EMBL/GenBank/DDBJ whole genome shotgun (WGS) entry which is preliminary data.</text>
</comment>
<feature type="compositionally biased region" description="Basic and acidic residues" evidence="1">
    <location>
        <begin position="15"/>
        <end position="33"/>
    </location>
</feature>
<proteinExistence type="predicted"/>
<dbReference type="InterPro" id="IPR012677">
    <property type="entry name" value="Nucleotide-bd_a/b_plait_sf"/>
</dbReference>
<name>A0A507BC12_9PEZI</name>
<dbReference type="AlphaFoldDB" id="A0A507BC12"/>
<organism evidence="2 3">
    <name type="scientific">Thyridium curvatum</name>
    <dbReference type="NCBI Taxonomy" id="1093900"/>
    <lineage>
        <taxon>Eukaryota</taxon>
        <taxon>Fungi</taxon>
        <taxon>Dikarya</taxon>
        <taxon>Ascomycota</taxon>
        <taxon>Pezizomycotina</taxon>
        <taxon>Sordariomycetes</taxon>
        <taxon>Sordariomycetidae</taxon>
        <taxon>Thyridiales</taxon>
        <taxon>Thyridiaceae</taxon>
        <taxon>Thyridium</taxon>
    </lineage>
</organism>
<evidence type="ECO:0000313" key="2">
    <source>
        <dbReference type="EMBL" id="TPX14939.1"/>
    </source>
</evidence>
<gene>
    <name evidence="2" type="ORF">E0L32_005048</name>
</gene>
<dbReference type="GeneID" id="41972495"/>